<evidence type="ECO:0000313" key="2">
    <source>
        <dbReference type="WBParaSite" id="RSKR_0000346600.1"/>
    </source>
</evidence>
<dbReference type="WBParaSite" id="RSKR_0000346600.1">
    <property type="protein sequence ID" value="RSKR_0000346600.1"/>
    <property type="gene ID" value="RSKR_0000346600"/>
</dbReference>
<protein>
    <submittedName>
        <fullName evidence="2">Ribosomal protein L37</fullName>
    </submittedName>
</protein>
<name>A0AC35TRI0_9BILA</name>
<dbReference type="Proteomes" id="UP000095286">
    <property type="component" value="Unplaced"/>
</dbReference>
<sequence>MTKGTQSFGMRHNKTHTLCRRCGKSSYHIQKKTCAACGFPSSRKRNYNWSVKSIRRRATGTGRMKHLKKVHARFANGFRSGVPKPVAVQAKTE</sequence>
<proteinExistence type="predicted"/>
<organism evidence="1 2">
    <name type="scientific">Rhabditophanes sp. KR3021</name>
    <dbReference type="NCBI Taxonomy" id="114890"/>
    <lineage>
        <taxon>Eukaryota</taxon>
        <taxon>Metazoa</taxon>
        <taxon>Ecdysozoa</taxon>
        <taxon>Nematoda</taxon>
        <taxon>Chromadorea</taxon>
        <taxon>Rhabditida</taxon>
        <taxon>Tylenchina</taxon>
        <taxon>Panagrolaimomorpha</taxon>
        <taxon>Strongyloidoidea</taxon>
        <taxon>Alloionematidae</taxon>
        <taxon>Rhabditophanes</taxon>
    </lineage>
</organism>
<accession>A0AC35TRI0</accession>
<reference evidence="2" key="1">
    <citation type="submission" date="2016-11" db="UniProtKB">
        <authorList>
            <consortium name="WormBaseParasite"/>
        </authorList>
    </citation>
    <scope>IDENTIFICATION</scope>
    <source>
        <strain evidence="2">KR3021</strain>
    </source>
</reference>
<evidence type="ECO:0000313" key="1">
    <source>
        <dbReference type="Proteomes" id="UP000095286"/>
    </source>
</evidence>